<gene>
    <name evidence="2" type="ORF">NCCP1664_24640</name>
</gene>
<name>A0A5A7NTA5_9MICC</name>
<sequence length="94" mass="10668">MLPAAYRNWLETRTTMALTALTALSHPSLRAPLSRLRLRNRSLRAPTTEWTAPQRPRVVHKPHPLRVPGVWAGGGGPVQVVSDSEEDRWRSRIR</sequence>
<evidence type="ECO:0000313" key="2">
    <source>
        <dbReference type="EMBL" id="GER23969.1"/>
    </source>
</evidence>
<organism evidence="2 3">
    <name type="scientific">Zafaria cholistanensis</name>
    <dbReference type="NCBI Taxonomy" id="1682741"/>
    <lineage>
        <taxon>Bacteria</taxon>
        <taxon>Bacillati</taxon>
        <taxon>Actinomycetota</taxon>
        <taxon>Actinomycetes</taxon>
        <taxon>Micrococcales</taxon>
        <taxon>Micrococcaceae</taxon>
        <taxon>Zafaria</taxon>
    </lineage>
</organism>
<keyword evidence="3" id="KW-1185">Reference proteome</keyword>
<proteinExistence type="predicted"/>
<dbReference type="EMBL" id="BKDJ01000014">
    <property type="protein sequence ID" value="GER23969.1"/>
    <property type="molecule type" value="Genomic_DNA"/>
</dbReference>
<evidence type="ECO:0000313" key="3">
    <source>
        <dbReference type="Proteomes" id="UP000325307"/>
    </source>
</evidence>
<dbReference type="Proteomes" id="UP000325307">
    <property type="component" value="Unassembled WGS sequence"/>
</dbReference>
<protein>
    <submittedName>
        <fullName evidence="2">Uncharacterized protein</fullName>
    </submittedName>
</protein>
<reference evidence="2 3" key="1">
    <citation type="submission" date="2019-09" db="EMBL/GenBank/DDBJ databases">
        <title>Arthrobacter zafarii sp. nov., a moderately thermotolerant and halotolerant actinobacterium isolated from Cholistan desert soil of Pakistan.</title>
        <authorList>
            <person name="Amin A."/>
            <person name="Ahmed I."/>
            <person name="Khalid N."/>
            <person name="Schumann P."/>
            <person name="Busse H.J."/>
            <person name="Khan I.U."/>
            <person name="Li S."/>
            <person name="Li W.J."/>
        </authorList>
    </citation>
    <scope>NUCLEOTIDE SEQUENCE [LARGE SCALE GENOMIC DNA]</scope>
    <source>
        <strain evidence="2 3">NCCP-1664</strain>
    </source>
</reference>
<feature type="region of interest" description="Disordered" evidence="1">
    <location>
        <begin position="59"/>
        <end position="94"/>
    </location>
</feature>
<comment type="caution">
    <text evidence="2">The sequence shown here is derived from an EMBL/GenBank/DDBJ whole genome shotgun (WGS) entry which is preliminary data.</text>
</comment>
<dbReference type="AlphaFoldDB" id="A0A5A7NTA5"/>
<accession>A0A5A7NTA5</accession>
<evidence type="ECO:0000256" key="1">
    <source>
        <dbReference type="SAM" id="MobiDB-lite"/>
    </source>
</evidence>